<comment type="caution">
    <text evidence="2">The sequence shown here is derived from an EMBL/GenBank/DDBJ whole genome shotgun (WGS) entry which is preliminary data.</text>
</comment>
<dbReference type="EMBL" id="WJHE01001690">
    <property type="protein sequence ID" value="MST35382.1"/>
    <property type="molecule type" value="Genomic_DNA"/>
</dbReference>
<protein>
    <recommendedName>
        <fullName evidence="4">DUF5652 domain-containing protein</fullName>
    </recommendedName>
</protein>
<gene>
    <name evidence="2" type="ORF">GHK86_21950</name>
</gene>
<evidence type="ECO:0008006" key="4">
    <source>
        <dbReference type="Google" id="ProtNLM"/>
    </source>
</evidence>
<reference evidence="2 3" key="1">
    <citation type="submission" date="2019-11" db="EMBL/GenBank/DDBJ databases">
        <title>Acidiferrimicrobium australis gen. nov., sp. nov., an acidophilic and obligately heterotrophic, member of the Actinobacteria that catalyses dissimilatory oxido- reduction of iron isolated from metal-rich acidic water in Chile.</title>
        <authorList>
            <person name="Gonzalez D."/>
            <person name="Huber K."/>
            <person name="Hedrich S."/>
            <person name="Rojas-Villalobos C."/>
            <person name="Quatrini R."/>
            <person name="Dinamarca M.A."/>
            <person name="Schwarz A."/>
            <person name="Canales C."/>
            <person name="Nancucheo I."/>
        </authorList>
    </citation>
    <scope>NUCLEOTIDE SEQUENCE [LARGE SCALE GENOMIC DNA]</scope>
    <source>
        <strain evidence="2 3">USS-CCA1</strain>
    </source>
</reference>
<feature type="transmembrane region" description="Helical" evidence="1">
    <location>
        <begin position="49"/>
        <end position="71"/>
    </location>
</feature>
<name>A0ABW9R1P2_9ACTN</name>
<keyword evidence="1" id="KW-0472">Membrane</keyword>
<keyword evidence="1" id="KW-0812">Transmembrane</keyword>
<accession>A0ABW9R1P2</accession>
<proteinExistence type="predicted"/>
<evidence type="ECO:0000313" key="2">
    <source>
        <dbReference type="EMBL" id="MST35382.1"/>
    </source>
</evidence>
<sequence>MPDKKRWKDLSPRTRRLIVAAGTAETLLKLAALLDLRRRPAAAVRGSKVKWGTAIVVVNSLGVVPIAYFLYGRRPVDRQRA</sequence>
<evidence type="ECO:0000313" key="3">
    <source>
        <dbReference type="Proteomes" id="UP000437736"/>
    </source>
</evidence>
<keyword evidence="3" id="KW-1185">Reference proteome</keyword>
<evidence type="ECO:0000256" key="1">
    <source>
        <dbReference type="SAM" id="Phobius"/>
    </source>
</evidence>
<dbReference type="Proteomes" id="UP000437736">
    <property type="component" value="Unassembled WGS sequence"/>
</dbReference>
<organism evidence="2 3">
    <name type="scientific">Acidiferrimicrobium australe</name>
    <dbReference type="NCBI Taxonomy" id="2664430"/>
    <lineage>
        <taxon>Bacteria</taxon>
        <taxon>Bacillati</taxon>
        <taxon>Actinomycetota</taxon>
        <taxon>Acidimicrobiia</taxon>
        <taxon>Acidimicrobiales</taxon>
        <taxon>Acidimicrobiaceae</taxon>
        <taxon>Acidiferrimicrobium</taxon>
    </lineage>
</organism>
<keyword evidence="1" id="KW-1133">Transmembrane helix</keyword>